<evidence type="ECO:0000256" key="1">
    <source>
        <dbReference type="ARBA" id="ARBA00023015"/>
    </source>
</evidence>
<keyword evidence="3" id="KW-0804">Transcription</keyword>
<dbReference type="Pfam" id="PF14246">
    <property type="entry name" value="TetR_C_7"/>
    <property type="match status" value="1"/>
</dbReference>
<dbReference type="Gene3D" id="1.10.357.10">
    <property type="entry name" value="Tetracycline Repressor, domain 2"/>
    <property type="match status" value="1"/>
</dbReference>
<name>A0ABX8U2V4_9ACTN</name>
<dbReference type="PANTHER" id="PTHR30055:SF234">
    <property type="entry name" value="HTH-TYPE TRANSCRIPTIONAL REGULATOR BETI"/>
    <property type="match status" value="1"/>
</dbReference>
<feature type="domain" description="HTH tetR-type" evidence="5">
    <location>
        <begin position="5"/>
        <end position="65"/>
    </location>
</feature>
<dbReference type="Pfam" id="PF00440">
    <property type="entry name" value="TetR_N"/>
    <property type="match status" value="1"/>
</dbReference>
<dbReference type="PANTHER" id="PTHR30055">
    <property type="entry name" value="HTH-TYPE TRANSCRIPTIONAL REGULATOR RUTR"/>
    <property type="match status" value="1"/>
</dbReference>
<keyword evidence="1" id="KW-0805">Transcription regulation</keyword>
<dbReference type="Proteomes" id="UP000824681">
    <property type="component" value="Chromosome"/>
</dbReference>
<evidence type="ECO:0000256" key="2">
    <source>
        <dbReference type="ARBA" id="ARBA00023125"/>
    </source>
</evidence>
<sequence length="214" mass="23311">MTQQVDTRTRARDEFARLLAERGYLGVSLEEVATLVEVKKASLYHHFPGGKAALFAAVAHHYIRESGAGLRAALDSGDTVRDRLLALAGAYAQGAFDSVLGDRIYDATRHVDDATRAEISHAYLQALVAPVTELMERAVEAGELRQADPGFLALAFMELAAVAQPLPPEVALPPQERPAPTPRRQLAQDVVDLFLYGAATDRRPTTSSPKRRKI</sequence>
<dbReference type="InterPro" id="IPR050109">
    <property type="entry name" value="HTH-type_TetR-like_transc_reg"/>
</dbReference>
<evidence type="ECO:0000313" key="6">
    <source>
        <dbReference type="EMBL" id="QYC42030.1"/>
    </source>
</evidence>
<reference evidence="6 7" key="1">
    <citation type="journal article" date="2021" name="ACS Chem. Biol.">
        <title>Genomic-Led Discovery of a Novel Glycopeptide Antibiotic by Nonomuraea coxensis DSM 45129.</title>
        <authorList>
            <person name="Yushchuk O."/>
            <person name="Vior N.M."/>
            <person name="Andreo-Vidal A."/>
            <person name="Berini F."/>
            <person name="Ruckert C."/>
            <person name="Busche T."/>
            <person name="Binda E."/>
            <person name="Kalinowski J."/>
            <person name="Truman A.W."/>
            <person name="Marinelli F."/>
        </authorList>
    </citation>
    <scope>NUCLEOTIDE SEQUENCE [LARGE SCALE GENOMIC DNA]</scope>
    <source>
        <strain evidence="6 7">DSM 45129</strain>
    </source>
</reference>
<evidence type="ECO:0000256" key="4">
    <source>
        <dbReference type="PROSITE-ProRule" id="PRU00335"/>
    </source>
</evidence>
<accession>A0ABX8U2V4</accession>
<evidence type="ECO:0000313" key="7">
    <source>
        <dbReference type="Proteomes" id="UP000824681"/>
    </source>
</evidence>
<dbReference type="InterPro" id="IPR009057">
    <property type="entry name" value="Homeodomain-like_sf"/>
</dbReference>
<keyword evidence="2 4" id="KW-0238">DNA-binding</keyword>
<keyword evidence="7" id="KW-1185">Reference proteome</keyword>
<gene>
    <name evidence="6" type="ORF">Nocox_22130</name>
</gene>
<dbReference type="InterPro" id="IPR039536">
    <property type="entry name" value="TetR_C_Proteobacteria"/>
</dbReference>
<dbReference type="EMBL" id="CP068985">
    <property type="protein sequence ID" value="QYC42030.1"/>
    <property type="molecule type" value="Genomic_DNA"/>
</dbReference>
<proteinExistence type="predicted"/>
<dbReference type="Gene3D" id="1.10.10.60">
    <property type="entry name" value="Homeodomain-like"/>
    <property type="match status" value="1"/>
</dbReference>
<evidence type="ECO:0000259" key="5">
    <source>
        <dbReference type="PROSITE" id="PS50977"/>
    </source>
</evidence>
<dbReference type="InterPro" id="IPR036271">
    <property type="entry name" value="Tet_transcr_reg_TetR-rel_C_sf"/>
</dbReference>
<evidence type="ECO:0000256" key="3">
    <source>
        <dbReference type="ARBA" id="ARBA00023163"/>
    </source>
</evidence>
<organism evidence="6 7">
    <name type="scientific">Nonomuraea coxensis DSM 45129</name>
    <dbReference type="NCBI Taxonomy" id="1122611"/>
    <lineage>
        <taxon>Bacteria</taxon>
        <taxon>Bacillati</taxon>
        <taxon>Actinomycetota</taxon>
        <taxon>Actinomycetes</taxon>
        <taxon>Streptosporangiales</taxon>
        <taxon>Streptosporangiaceae</taxon>
        <taxon>Nonomuraea</taxon>
    </lineage>
</organism>
<dbReference type="RefSeq" id="WP_020545720.1">
    <property type="nucleotide sequence ID" value="NZ_CP068985.1"/>
</dbReference>
<dbReference type="SUPFAM" id="SSF46689">
    <property type="entry name" value="Homeodomain-like"/>
    <property type="match status" value="1"/>
</dbReference>
<protein>
    <submittedName>
        <fullName evidence="6">Transcriptional regulator, TetR family</fullName>
    </submittedName>
</protein>
<feature type="DNA-binding region" description="H-T-H motif" evidence="4">
    <location>
        <begin position="28"/>
        <end position="47"/>
    </location>
</feature>
<dbReference type="PROSITE" id="PS50977">
    <property type="entry name" value="HTH_TETR_2"/>
    <property type="match status" value="1"/>
</dbReference>
<dbReference type="InterPro" id="IPR001647">
    <property type="entry name" value="HTH_TetR"/>
</dbReference>
<dbReference type="SUPFAM" id="SSF48498">
    <property type="entry name" value="Tetracyclin repressor-like, C-terminal domain"/>
    <property type="match status" value="1"/>
</dbReference>